<sequence>MEGTLVHLAVERLPGNRDPKPPWLWHSDPDAVAHDVDRLWRIFLRRFDLEHIFRFFKQPLGLTQLRLARLLAENLRRPWEKPLVPDQLTPGWVRRGYRRVHKTVGLRPVRRKSPAPDPAGPRAAPPPATQSARNATKGHSRARQGTAAALKIKLCLRAAVKELGEGLAGGAGGEDP</sequence>
<evidence type="ECO:0000313" key="2">
    <source>
        <dbReference type="EMBL" id="GAA2271256.1"/>
    </source>
</evidence>
<keyword evidence="3" id="KW-1185">Reference proteome</keyword>
<accession>A0ABN3EV97</accession>
<protein>
    <recommendedName>
        <fullName evidence="4">Transposase</fullName>
    </recommendedName>
</protein>
<evidence type="ECO:0000313" key="3">
    <source>
        <dbReference type="Proteomes" id="UP001500305"/>
    </source>
</evidence>
<name>A0ABN3EV97_9ACTN</name>
<dbReference type="EMBL" id="BAAATR010000042">
    <property type="protein sequence ID" value="GAA2271256.1"/>
    <property type="molecule type" value="Genomic_DNA"/>
</dbReference>
<evidence type="ECO:0008006" key="4">
    <source>
        <dbReference type="Google" id="ProtNLM"/>
    </source>
</evidence>
<gene>
    <name evidence="2" type="ORF">GCM10010430_66440</name>
</gene>
<evidence type="ECO:0000256" key="1">
    <source>
        <dbReference type="SAM" id="MobiDB-lite"/>
    </source>
</evidence>
<organism evidence="2 3">
    <name type="scientific">Kitasatospora cystarginea</name>
    <dbReference type="NCBI Taxonomy" id="58350"/>
    <lineage>
        <taxon>Bacteria</taxon>
        <taxon>Bacillati</taxon>
        <taxon>Actinomycetota</taxon>
        <taxon>Actinomycetes</taxon>
        <taxon>Kitasatosporales</taxon>
        <taxon>Streptomycetaceae</taxon>
        <taxon>Kitasatospora</taxon>
    </lineage>
</organism>
<dbReference type="Proteomes" id="UP001500305">
    <property type="component" value="Unassembled WGS sequence"/>
</dbReference>
<reference evidence="2 3" key="1">
    <citation type="journal article" date="2019" name="Int. J. Syst. Evol. Microbiol.">
        <title>The Global Catalogue of Microorganisms (GCM) 10K type strain sequencing project: providing services to taxonomists for standard genome sequencing and annotation.</title>
        <authorList>
            <consortium name="The Broad Institute Genomics Platform"/>
            <consortium name="The Broad Institute Genome Sequencing Center for Infectious Disease"/>
            <person name="Wu L."/>
            <person name="Ma J."/>
        </authorList>
    </citation>
    <scope>NUCLEOTIDE SEQUENCE [LARGE SCALE GENOMIC DNA]</scope>
    <source>
        <strain evidence="2 3">JCM 7356</strain>
    </source>
</reference>
<comment type="caution">
    <text evidence="2">The sequence shown here is derived from an EMBL/GenBank/DDBJ whole genome shotgun (WGS) entry which is preliminary data.</text>
</comment>
<proteinExistence type="predicted"/>
<feature type="region of interest" description="Disordered" evidence="1">
    <location>
        <begin position="104"/>
        <end position="144"/>
    </location>
</feature>
<feature type="compositionally biased region" description="Pro residues" evidence="1">
    <location>
        <begin position="115"/>
        <end position="128"/>
    </location>
</feature>
<feature type="compositionally biased region" description="Basic residues" evidence="1">
    <location>
        <begin position="104"/>
        <end position="113"/>
    </location>
</feature>